<dbReference type="EMBL" id="CP007783">
    <property type="protein sequence ID" value="AIO31062.1"/>
    <property type="molecule type" value="Genomic_DNA"/>
</dbReference>
<sequence length="307" mass="34570">MLPEPLEHLLSLVDPGGCHVTNLPSRIWVFGGPIEVDRSKPTRSLRDSFWRQTLELASSERWLADLDRPEAHDGWWAFSGYTDLLSFERDACYLSKAVILFAESPGSLAELGALAIDDALLPKLLVAVQSKFLTGDERESFLNLGPLRRVETSGYRCVISTDDTCSLGVDDFDVVVEAVSSWLPNTPHKTVFHPQNPTHQLLLLADLVDILLVTKVADLKAAAAYFNVVWSDEELLRALNLLDFFGLVKKEYRGKEPFFVRKIRSSAPWIDYTGKGAVKFDRARFKVDIEKSIQSDARRRAMFSRAQ</sequence>
<evidence type="ECO:0000313" key="1">
    <source>
        <dbReference type="EMBL" id="AIO31062.1"/>
    </source>
</evidence>
<dbReference type="InterPro" id="IPR049725">
    <property type="entry name" value="STM3845-like"/>
</dbReference>
<name>A0AAN0RNL7_9BURK</name>
<dbReference type="Proteomes" id="UP000029413">
    <property type="component" value="Chromosome 1"/>
</dbReference>
<keyword evidence="2" id="KW-1185">Reference proteome</keyword>
<accession>A0AAN0RNL7</accession>
<evidence type="ECO:0000313" key="2">
    <source>
        <dbReference type="Proteomes" id="UP000029413"/>
    </source>
</evidence>
<organism evidence="1 2">
    <name type="scientific">Burkholderia cenocepacia</name>
    <dbReference type="NCBI Taxonomy" id="95486"/>
    <lineage>
        <taxon>Bacteria</taxon>
        <taxon>Pseudomonadati</taxon>
        <taxon>Pseudomonadota</taxon>
        <taxon>Betaproteobacteria</taxon>
        <taxon>Burkholderiales</taxon>
        <taxon>Burkholderiaceae</taxon>
        <taxon>Burkholderia</taxon>
        <taxon>Burkholderia cepacia complex</taxon>
    </lineage>
</organism>
<proteinExistence type="predicted"/>
<reference evidence="1 2" key="1">
    <citation type="submission" date="2014-05" db="EMBL/GenBank/DDBJ databases">
        <authorList>
            <person name="Bishop-Lilly K.A."/>
            <person name="Broomall S.M."/>
            <person name="Chain P.S."/>
            <person name="Chertkov O."/>
            <person name="Coyne S.R."/>
            <person name="Daligault H.E."/>
            <person name="Davenport K.W."/>
            <person name="Erkkila T."/>
            <person name="Frey K.G."/>
            <person name="Gibbons H.S."/>
            <person name="Gu W."/>
            <person name="Jaissle J."/>
            <person name="Johnson S.L."/>
            <person name="Koroleva G.I."/>
            <person name="Ladner J.T."/>
            <person name="Lo C.-C."/>
            <person name="Minogue T.D."/>
            <person name="Munk C."/>
            <person name="Palacios G.F."/>
            <person name="Redden C.L."/>
            <person name="Rosenzweig C.N."/>
            <person name="Scholz M.B."/>
            <person name="Teshima H."/>
            <person name="Xu Y."/>
        </authorList>
    </citation>
    <scope>NUCLEOTIDE SEQUENCE [LARGE SCALE GENOMIC DNA]</scope>
    <source>
        <strain evidence="1 2">DDS 22E-1</strain>
    </source>
</reference>
<dbReference type="AlphaFoldDB" id="A0AAN0RNL7"/>
<protein>
    <submittedName>
        <fullName evidence="1">Uncharacterized protein</fullName>
    </submittedName>
</protein>
<dbReference type="NCBIfam" id="NF038232">
    <property type="entry name" value="STM3845_fam"/>
    <property type="match status" value="1"/>
</dbReference>
<dbReference type="KEGG" id="bcen:DM39_739"/>
<gene>
    <name evidence="1" type="ORF">DM39_739</name>
</gene>